<gene>
    <name evidence="1" type="ORF">GCM10009744_47850</name>
</gene>
<reference evidence="1 2" key="1">
    <citation type="journal article" date="2019" name="Int. J. Syst. Evol. Microbiol.">
        <title>The Global Catalogue of Microorganisms (GCM) 10K type strain sequencing project: providing services to taxonomists for standard genome sequencing and annotation.</title>
        <authorList>
            <consortium name="The Broad Institute Genomics Platform"/>
            <consortium name="The Broad Institute Genome Sequencing Center for Infectious Disease"/>
            <person name="Wu L."/>
            <person name="Ma J."/>
        </authorList>
    </citation>
    <scope>NUCLEOTIDE SEQUENCE [LARGE SCALE GENOMIC DNA]</scope>
    <source>
        <strain evidence="1 2">JCM 14306</strain>
    </source>
</reference>
<keyword evidence="2" id="KW-1185">Reference proteome</keyword>
<dbReference type="EMBL" id="BAAANE010000008">
    <property type="protein sequence ID" value="GAA1650673.1"/>
    <property type="molecule type" value="Genomic_DNA"/>
</dbReference>
<evidence type="ECO:0000313" key="1">
    <source>
        <dbReference type="EMBL" id="GAA1650673.1"/>
    </source>
</evidence>
<protein>
    <submittedName>
        <fullName evidence="1">Uncharacterized protein</fullName>
    </submittedName>
</protein>
<dbReference type="Proteomes" id="UP001501319">
    <property type="component" value="Unassembled WGS sequence"/>
</dbReference>
<evidence type="ECO:0000313" key="2">
    <source>
        <dbReference type="Proteomes" id="UP001501319"/>
    </source>
</evidence>
<accession>A0ABN2FK11</accession>
<comment type="caution">
    <text evidence="1">The sequence shown here is derived from an EMBL/GenBank/DDBJ whole genome shotgun (WGS) entry which is preliminary data.</text>
</comment>
<sequence length="73" mass="7812">MPADLFVSGRCEQAALDSEVAGVPEQVVSVGDEWREVGVAELVGLIVYPAEAVSRLNRCACGDLERRAVSYSD</sequence>
<name>A0ABN2FK11_9ACTN</name>
<organism evidence="1 2">
    <name type="scientific">Kribbella alba</name>
    <dbReference type="NCBI Taxonomy" id="190197"/>
    <lineage>
        <taxon>Bacteria</taxon>
        <taxon>Bacillati</taxon>
        <taxon>Actinomycetota</taxon>
        <taxon>Actinomycetes</taxon>
        <taxon>Propionibacteriales</taxon>
        <taxon>Kribbellaceae</taxon>
        <taxon>Kribbella</taxon>
    </lineage>
</organism>
<proteinExistence type="predicted"/>